<dbReference type="SUPFAM" id="SSF52540">
    <property type="entry name" value="P-loop containing nucleoside triphosphate hydrolases"/>
    <property type="match status" value="1"/>
</dbReference>
<proteinExistence type="predicted"/>
<accession>A0A850BZC0</accession>
<protein>
    <submittedName>
        <fullName evidence="4">AAA family ATPase</fullName>
    </submittedName>
</protein>
<keyword evidence="2" id="KW-0067">ATP-binding</keyword>
<dbReference type="PANTHER" id="PTHR16305:SF35">
    <property type="entry name" value="TRANSCRIPTIONAL ACTIVATOR DOMAIN"/>
    <property type="match status" value="1"/>
</dbReference>
<organism evidence="4 5">
    <name type="scientific">Glycomyces artemisiae</name>
    <dbReference type="NCBI Taxonomy" id="1076443"/>
    <lineage>
        <taxon>Bacteria</taxon>
        <taxon>Bacillati</taxon>
        <taxon>Actinomycetota</taxon>
        <taxon>Actinomycetes</taxon>
        <taxon>Glycomycetales</taxon>
        <taxon>Glycomycetaceae</taxon>
        <taxon>Glycomyces</taxon>
    </lineage>
</organism>
<dbReference type="InterPro" id="IPR027417">
    <property type="entry name" value="P-loop_NTPase"/>
</dbReference>
<evidence type="ECO:0000256" key="2">
    <source>
        <dbReference type="ARBA" id="ARBA00022840"/>
    </source>
</evidence>
<gene>
    <name evidence="4" type="ORF">HOQ43_02070</name>
</gene>
<dbReference type="GO" id="GO:0005737">
    <property type="term" value="C:cytoplasm"/>
    <property type="evidence" value="ECO:0007669"/>
    <property type="project" value="TreeGrafter"/>
</dbReference>
<dbReference type="PANTHER" id="PTHR16305">
    <property type="entry name" value="TESTICULAR SOLUBLE ADENYLYL CYCLASE"/>
    <property type="match status" value="1"/>
</dbReference>
<dbReference type="GO" id="GO:0005524">
    <property type="term" value="F:ATP binding"/>
    <property type="evidence" value="ECO:0007669"/>
    <property type="project" value="UniProtKB-KW"/>
</dbReference>
<evidence type="ECO:0000256" key="1">
    <source>
        <dbReference type="ARBA" id="ARBA00022741"/>
    </source>
</evidence>
<evidence type="ECO:0000259" key="3">
    <source>
        <dbReference type="Pfam" id="PF13191"/>
    </source>
</evidence>
<dbReference type="EMBL" id="JABFXE010000090">
    <property type="protein sequence ID" value="NUQ87239.1"/>
    <property type="molecule type" value="Genomic_DNA"/>
</dbReference>
<sequence length="311" mass="32542">MLHGRRAEQAVIDRMLRDVLDSRPSALVMRGEAGIGKSALLDYAAANAQAHLLRATGVESEATLPFAALHSLLRPVLDRAEALPAQQSAALLGALGMGGASRGDRFLVGLATLNLLVELSSHQPLLCLIDDAQWMDGESADALMFAARRLHAEPVAVLFTARTGQDFPANGLPELWLSRLDDTAAARLLAERSGALPPAVRDQLLAEAQGNPLALLELPRMLTAEQRTGALAPHSFPSGAAEPVTDRVLAAFRDRITALPGASRAFLLLAALDDRGSLEVLARAAGALGVALADAAPAEHADLVRVAGDGV</sequence>
<dbReference type="Pfam" id="PF13191">
    <property type="entry name" value="AAA_16"/>
    <property type="match status" value="1"/>
</dbReference>
<dbReference type="GO" id="GO:0004016">
    <property type="term" value="F:adenylate cyclase activity"/>
    <property type="evidence" value="ECO:0007669"/>
    <property type="project" value="TreeGrafter"/>
</dbReference>
<feature type="domain" description="Orc1-like AAA ATPase" evidence="3">
    <location>
        <begin position="4"/>
        <end position="157"/>
    </location>
</feature>
<dbReference type="InterPro" id="IPR041664">
    <property type="entry name" value="AAA_16"/>
</dbReference>
<reference evidence="4 5" key="1">
    <citation type="submission" date="2020-05" db="EMBL/GenBank/DDBJ databases">
        <title>DNA-SIP metagenomic assembled genomes.</title>
        <authorList>
            <person name="Yu J."/>
        </authorList>
    </citation>
    <scope>NUCLEOTIDE SEQUENCE [LARGE SCALE GENOMIC DNA]</scope>
    <source>
        <strain evidence="4">Bin5.27</strain>
    </source>
</reference>
<evidence type="ECO:0000313" key="5">
    <source>
        <dbReference type="Proteomes" id="UP000574690"/>
    </source>
</evidence>
<keyword evidence="1" id="KW-0547">Nucleotide-binding</keyword>
<dbReference type="AlphaFoldDB" id="A0A850BZC0"/>
<name>A0A850BZC0_9ACTN</name>
<evidence type="ECO:0000313" key="4">
    <source>
        <dbReference type="EMBL" id="NUQ87239.1"/>
    </source>
</evidence>
<dbReference type="Proteomes" id="UP000574690">
    <property type="component" value="Unassembled WGS sequence"/>
</dbReference>
<feature type="non-terminal residue" evidence="4">
    <location>
        <position position="311"/>
    </location>
</feature>
<comment type="caution">
    <text evidence="4">The sequence shown here is derived from an EMBL/GenBank/DDBJ whole genome shotgun (WGS) entry which is preliminary data.</text>
</comment>